<keyword evidence="1" id="KW-0812">Transmembrane</keyword>
<accession>A0A9P4LLH5</accession>
<feature type="non-terminal residue" evidence="3">
    <location>
        <position position="1"/>
    </location>
</feature>
<reference evidence="3" key="1">
    <citation type="journal article" date="2020" name="Stud. Mycol.">
        <title>101 Dothideomycetes genomes: a test case for predicting lifestyles and emergence of pathogens.</title>
        <authorList>
            <person name="Haridas S."/>
            <person name="Albert R."/>
            <person name="Binder M."/>
            <person name="Bloem J."/>
            <person name="Labutti K."/>
            <person name="Salamov A."/>
            <person name="Andreopoulos B."/>
            <person name="Baker S."/>
            <person name="Barry K."/>
            <person name="Bills G."/>
            <person name="Bluhm B."/>
            <person name="Cannon C."/>
            <person name="Castanera R."/>
            <person name="Culley D."/>
            <person name="Daum C."/>
            <person name="Ezra D."/>
            <person name="Gonzalez J."/>
            <person name="Henrissat B."/>
            <person name="Kuo A."/>
            <person name="Liang C."/>
            <person name="Lipzen A."/>
            <person name="Lutzoni F."/>
            <person name="Magnuson J."/>
            <person name="Mondo S."/>
            <person name="Nolan M."/>
            <person name="Ohm R."/>
            <person name="Pangilinan J."/>
            <person name="Park H.-J."/>
            <person name="Ramirez L."/>
            <person name="Alfaro M."/>
            <person name="Sun H."/>
            <person name="Tritt A."/>
            <person name="Yoshinaga Y."/>
            <person name="Zwiers L.-H."/>
            <person name="Turgeon B."/>
            <person name="Goodwin S."/>
            <person name="Spatafora J."/>
            <person name="Crous P."/>
            <person name="Grigoriev I."/>
        </authorList>
    </citation>
    <scope>NUCLEOTIDE SEQUENCE</scope>
    <source>
        <strain evidence="3">CBS 110217</strain>
    </source>
</reference>
<organism evidence="3 4">
    <name type="scientific">Setomelanomma holmii</name>
    <dbReference type="NCBI Taxonomy" id="210430"/>
    <lineage>
        <taxon>Eukaryota</taxon>
        <taxon>Fungi</taxon>
        <taxon>Dikarya</taxon>
        <taxon>Ascomycota</taxon>
        <taxon>Pezizomycotina</taxon>
        <taxon>Dothideomycetes</taxon>
        <taxon>Pleosporomycetidae</taxon>
        <taxon>Pleosporales</taxon>
        <taxon>Pleosporineae</taxon>
        <taxon>Phaeosphaeriaceae</taxon>
        <taxon>Setomelanomma</taxon>
    </lineage>
</organism>
<dbReference type="EMBL" id="ML978218">
    <property type="protein sequence ID" value="KAF2028004.1"/>
    <property type="molecule type" value="Genomic_DNA"/>
</dbReference>
<evidence type="ECO:0000313" key="3">
    <source>
        <dbReference type="EMBL" id="KAF2028004.1"/>
    </source>
</evidence>
<dbReference type="PANTHER" id="PTHR34502">
    <property type="entry name" value="DUF6594 DOMAIN-CONTAINING PROTEIN-RELATED"/>
    <property type="match status" value="1"/>
</dbReference>
<keyword evidence="4" id="KW-1185">Reference proteome</keyword>
<feature type="domain" description="DUF6594" evidence="2">
    <location>
        <begin position="7"/>
        <end position="255"/>
    </location>
</feature>
<dbReference type="OrthoDB" id="3533814at2759"/>
<keyword evidence="1" id="KW-0472">Membrane</keyword>
<evidence type="ECO:0000259" key="2">
    <source>
        <dbReference type="Pfam" id="PF20237"/>
    </source>
</evidence>
<keyword evidence="1" id="KW-1133">Transmembrane helix</keyword>
<dbReference type="PANTHER" id="PTHR34502:SF4">
    <property type="entry name" value="DUF6594 DOMAIN-CONTAINING PROTEIN"/>
    <property type="match status" value="1"/>
</dbReference>
<gene>
    <name evidence="3" type="ORF">EK21DRAFT_70716</name>
</gene>
<evidence type="ECO:0000256" key="1">
    <source>
        <dbReference type="SAM" id="Phobius"/>
    </source>
</evidence>
<dbReference type="AlphaFoldDB" id="A0A9P4LLH5"/>
<dbReference type="Proteomes" id="UP000799777">
    <property type="component" value="Unassembled WGS sequence"/>
</dbReference>
<protein>
    <recommendedName>
        <fullName evidence="2">DUF6594 domain-containing protein</fullName>
    </recommendedName>
</protein>
<feature type="transmembrane region" description="Helical" evidence="1">
    <location>
        <begin position="194"/>
        <end position="216"/>
    </location>
</feature>
<evidence type="ECO:0000313" key="4">
    <source>
        <dbReference type="Proteomes" id="UP000799777"/>
    </source>
</evidence>
<sequence>PLGSHRSFANFVYSDPELLLFRRFSLLNARALLYMQSELIYLETKLHKFDKDDEDDGSDYAMMPAICFETILSLSSAGDPHGVERLQLIRRIQELTYRYNKMLIAEKQIQDMGGPSRRVWEVFSSWFRQTKSFFGRSAKLVDDHNESEFVAIGNQDVLTGFTEYLIGRAIAFIRRSASKDDAPAYYASHTVKRFVTFIGIVGATLLLEAAIVAIYLVTNDRIRFALIAVFISLFAVAISVQSNARRPEMFAATAA</sequence>
<proteinExistence type="predicted"/>
<name>A0A9P4LLH5_9PLEO</name>
<dbReference type="Pfam" id="PF20237">
    <property type="entry name" value="DUF6594"/>
    <property type="match status" value="1"/>
</dbReference>
<dbReference type="InterPro" id="IPR046529">
    <property type="entry name" value="DUF6594"/>
</dbReference>
<feature type="transmembrane region" description="Helical" evidence="1">
    <location>
        <begin position="222"/>
        <end position="240"/>
    </location>
</feature>
<comment type="caution">
    <text evidence="3">The sequence shown here is derived from an EMBL/GenBank/DDBJ whole genome shotgun (WGS) entry which is preliminary data.</text>
</comment>